<dbReference type="Gene3D" id="1.10.510.10">
    <property type="entry name" value="Transferase(Phosphotransferase) domain 1"/>
    <property type="match status" value="1"/>
</dbReference>
<comment type="similarity">
    <text evidence="1">Belongs to the fructosamine kinase family.</text>
</comment>
<dbReference type="PIRSF" id="PIRSF006221">
    <property type="entry name" value="Ketosamine-3-kinase"/>
    <property type="match status" value="1"/>
</dbReference>
<evidence type="ECO:0000256" key="1">
    <source>
        <dbReference type="PIRNR" id="PIRNR006221"/>
    </source>
</evidence>
<dbReference type="EMBL" id="CP046883">
    <property type="protein sequence ID" value="QNH95806.1"/>
    <property type="molecule type" value="Genomic_DNA"/>
</dbReference>
<keyword evidence="1" id="KW-0418">Kinase</keyword>
<dbReference type="GO" id="GO:0016301">
    <property type="term" value="F:kinase activity"/>
    <property type="evidence" value="ECO:0007669"/>
    <property type="project" value="UniProtKB-UniRule"/>
</dbReference>
<dbReference type="SUPFAM" id="SSF56112">
    <property type="entry name" value="Protein kinase-like (PK-like)"/>
    <property type="match status" value="1"/>
</dbReference>
<sequence>MVSSYVKNNPGRTGEWEVAGLRWLRSVADGTGLHVAKVLAATQGAIHLERIEVVQPSAKDAEEFGRSLARFHRVDVGKFGQGPRGWQGDGYQGPTDQLLVLPLHPTDSWGCFYAEVLEGLAAGQFGQEDRRDVDELLARLRGGDFDAQARPSALHGDMWAGNVLWSRHGAVLIDPMAHVGHPETDLGALQLFGAPHIGSIIGAYVEEAGLDHGFVQRTPLHQLHLLFLHVALFGGSYRIQAMDAVRASLRL</sequence>
<proteinExistence type="inferred from homology"/>
<organism evidence="2 3">
    <name type="scientific">Corynebacterium anserum</name>
    <dbReference type="NCBI Taxonomy" id="2684406"/>
    <lineage>
        <taxon>Bacteria</taxon>
        <taxon>Bacillati</taxon>
        <taxon>Actinomycetota</taxon>
        <taxon>Actinomycetes</taxon>
        <taxon>Mycobacteriales</taxon>
        <taxon>Corynebacteriaceae</taxon>
        <taxon>Corynebacterium</taxon>
    </lineage>
</organism>
<evidence type="ECO:0000313" key="2">
    <source>
        <dbReference type="EMBL" id="QNH95806.1"/>
    </source>
</evidence>
<keyword evidence="1 2" id="KW-0808">Transferase</keyword>
<protein>
    <submittedName>
        <fullName evidence="2">Phosphotransferase</fullName>
    </submittedName>
</protein>
<dbReference type="InterPro" id="IPR011009">
    <property type="entry name" value="Kinase-like_dom_sf"/>
</dbReference>
<accession>A0A7G7YMT6</accession>
<evidence type="ECO:0000313" key="3">
    <source>
        <dbReference type="Proteomes" id="UP000515275"/>
    </source>
</evidence>
<dbReference type="KEGG" id="cans:GP473_03170"/>
<dbReference type="AlphaFoldDB" id="A0A7G7YMT6"/>
<dbReference type="PANTHER" id="PTHR12149">
    <property type="entry name" value="FRUCTOSAMINE 3 KINASE-RELATED PROTEIN"/>
    <property type="match status" value="1"/>
</dbReference>
<reference evidence="2 3" key="1">
    <citation type="submission" date="2019-12" db="EMBL/GenBank/DDBJ databases">
        <title>Corynebacterium sp. nov., isolated from feces of the Anser Albifrons in China.</title>
        <authorList>
            <person name="Liu Q."/>
        </authorList>
    </citation>
    <scope>NUCLEOTIDE SEQUENCE [LARGE SCALE GENOMIC DNA]</scope>
    <source>
        <strain evidence="2 3">23H37-10</strain>
    </source>
</reference>
<name>A0A7G7YMT6_9CORY</name>
<dbReference type="InterPro" id="IPR016477">
    <property type="entry name" value="Fructo-/Ketosamine-3-kinase"/>
</dbReference>
<dbReference type="RefSeq" id="WP_185769355.1">
    <property type="nucleotide sequence ID" value="NZ_WWCA01000002.1"/>
</dbReference>
<gene>
    <name evidence="2" type="ORF">GP473_03170</name>
</gene>
<dbReference type="PANTHER" id="PTHR12149:SF8">
    <property type="entry name" value="PROTEIN-RIBULOSAMINE 3-KINASE"/>
    <property type="match status" value="1"/>
</dbReference>
<dbReference type="Proteomes" id="UP000515275">
    <property type="component" value="Chromosome"/>
</dbReference>
<dbReference type="Gene3D" id="1.20.1270.240">
    <property type="match status" value="1"/>
</dbReference>
<keyword evidence="3" id="KW-1185">Reference proteome</keyword>
<dbReference type="Pfam" id="PF03881">
    <property type="entry name" value="Fructosamin_kin"/>
    <property type="match status" value="1"/>
</dbReference>